<dbReference type="Proteomes" id="UP000182829">
    <property type="component" value="Unassembled WGS sequence"/>
</dbReference>
<dbReference type="EMBL" id="FORO01000010">
    <property type="protein sequence ID" value="SFI96527.1"/>
    <property type="molecule type" value="Genomic_DNA"/>
</dbReference>
<evidence type="ECO:0000313" key="1">
    <source>
        <dbReference type="EMBL" id="SFI96527.1"/>
    </source>
</evidence>
<evidence type="ECO:0000313" key="2">
    <source>
        <dbReference type="Proteomes" id="UP000182829"/>
    </source>
</evidence>
<protein>
    <submittedName>
        <fullName evidence="1">Uncharacterized protein</fullName>
    </submittedName>
</protein>
<proteinExistence type="predicted"/>
<dbReference type="AlphaFoldDB" id="A0A1I3MHM6"/>
<reference evidence="1 2" key="1">
    <citation type="submission" date="2016-10" db="EMBL/GenBank/DDBJ databases">
        <authorList>
            <person name="de Groot N.N."/>
        </authorList>
    </citation>
    <scope>NUCLEOTIDE SEQUENCE [LARGE SCALE GENOMIC DNA]</scope>
    <source>
        <strain evidence="1 2">SP2</strain>
    </source>
</reference>
<organism evidence="1 2">
    <name type="scientific">Natronobacterium gregoryi</name>
    <dbReference type="NCBI Taxonomy" id="44930"/>
    <lineage>
        <taxon>Archaea</taxon>
        <taxon>Methanobacteriati</taxon>
        <taxon>Methanobacteriota</taxon>
        <taxon>Stenosarchaea group</taxon>
        <taxon>Halobacteria</taxon>
        <taxon>Halobacteriales</taxon>
        <taxon>Natrialbaceae</taxon>
        <taxon>Natronobacterium</taxon>
    </lineage>
</organism>
<sequence length="50" mass="5275">MRAVVMAAPATIGQVVGIVVPALLVDVMFFGMIGRMTAVGAVVTHRDRHL</sequence>
<accession>A0A1I3MHM6</accession>
<gene>
    <name evidence="1" type="ORF">SAMN05443661_110159</name>
</gene>
<name>A0A1I3MHM6_9EURY</name>